<dbReference type="GO" id="GO:0140359">
    <property type="term" value="F:ABC-type transporter activity"/>
    <property type="evidence" value="ECO:0007669"/>
    <property type="project" value="InterPro"/>
</dbReference>
<feature type="transmembrane region" description="Helical" evidence="5">
    <location>
        <begin position="328"/>
        <end position="349"/>
    </location>
</feature>
<keyword evidence="2 5" id="KW-0812">Transmembrane</keyword>
<dbReference type="InterPro" id="IPR013525">
    <property type="entry name" value="ABC2_TM"/>
</dbReference>
<feature type="transmembrane region" description="Helical" evidence="5">
    <location>
        <begin position="102"/>
        <end position="125"/>
    </location>
</feature>
<dbReference type="PANTHER" id="PTHR11533:SF174">
    <property type="entry name" value="PUROMYCIN-SENSITIVE AMINOPEPTIDASE-RELATED"/>
    <property type="match status" value="1"/>
</dbReference>
<evidence type="ECO:0000256" key="5">
    <source>
        <dbReference type="SAM" id="Phobius"/>
    </source>
</evidence>
<dbReference type="SUPFAM" id="SSF55486">
    <property type="entry name" value="Metalloproteases ('zincins'), catalytic domain"/>
    <property type="match status" value="1"/>
</dbReference>
<evidence type="ECO:0000313" key="7">
    <source>
        <dbReference type="EMBL" id="SFF97700.1"/>
    </source>
</evidence>
<feature type="transmembrane region" description="Helical" evidence="5">
    <location>
        <begin position="578"/>
        <end position="599"/>
    </location>
</feature>
<feature type="transmembrane region" description="Helical" evidence="5">
    <location>
        <begin position="488"/>
        <end position="515"/>
    </location>
</feature>
<accession>A0A1I2N3L7</accession>
<dbReference type="Pfam" id="PF12698">
    <property type="entry name" value="ABC2_membrane_3"/>
    <property type="match status" value="1"/>
</dbReference>
<organism evidence="7 8">
    <name type="scientific">Pontibacter chinhatensis</name>
    <dbReference type="NCBI Taxonomy" id="1436961"/>
    <lineage>
        <taxon>Bacteria</taxon>
        <taxon>Pseudomonadati</taxon>
        <taxon>Bacteroidota</taxon>
        <taxon>Cytophagia</taxon>
        <taxon>Cytophagales</taxon>
        <taxon>Hymenobacteraceae</taxon>
        <taxon>Pontibacter</taxon>
    </lineage>
</organism>
<feature type="transmembrane region" description="Helical" evidence="5">
    <location>
        <begin position="50"/>
        <end position="72"/>
    </location>
</feature>
<dbReference type="GO" id="GO:0008270">
    <property type="term" value="F:zinc ion binding"/>
    <property type="evidence" value="ECO:0007669"/>
    <property type="project" value="TreeGrafter"/>
</dbReference>
<dbReference type="PANTHER" id="PTHR11533">
    <property type="entry name" value="PROTEASE M1 ZINC METALLOPROTEASE"/>
    <property type="match status" value="1"/>
</dbReference>
<evidence type="ECO:0000256" key="1">
    <source>
        <dbReference type="ARBA" id="ARBA00004141"/>
    </source>
</evidence>
<evidence type="ECO:0000256" key="3">
    <source>
        <dbReference type="ARBA" id="ARBA00022989"/>
    </source>
</evidence>
<dbReference type="GO" id="GO:0043171">
    <property type="term" value="P:peptide catabolic process"/>
    <property type="evidence" value="ECO:0007669"/>
    <property type="project" value="TreeGrafter"/>
</dbReference>
<dbReference type="Gene3D" id="1.10.390.10">
    <property type="entry name" value="Neutral Protease Domain 2"/>
    <property type="match status" value="1"/>
</dbReference>
<evidence type="ECO:0000256" key="2">
    <source>
        <dbReference type="ARBA" id="ARBA00022692"/>
    </source>
</evidence>
<evidence type="ECO:0000259" key="6">
    <source>
        <dbReference type="Pfam" id="PF12698"/>
    </source>
</evidence>
<reference evidence="8" key="1">
    <citation type="submission" date="2016-10" db="EMBL/GenBank/DDBJ databases">
        <authorList>
            <person name="Varghese N."/>
            <person name="Submissions S."/>
        </authorList>
    </citation>
    <scope>NUCLEOTIDE SEQUENCE [LARGE SCALE GENOMIC DNA]</scope>
    <source>
        <strain evidence="8">LP51</strain>
    </source>
</reference>
<dbReference type="GO" id="GO:0005737">
    <property type="term" value="C:cytoplasm"/>
    <property type="evidence" value="ECO:0007669"/>
    <property type="project" value="TreeGrafter"/>
</dbReference>
<dbReference type="InterPro" id="IPR050344">
    <property type="entry name" value="Peptidase_M1_aminopeptidases"/>
</dbReference>
<dbReference type="Proteomes" id="UP000198724">
    <property type="component" value="Unassembled WGS sequence"/>
</dbReference>
<name>A0A1I2N3L7_9BACT</name>
<keyword evidence="4 5" id="KW-0472">Membrane</keyword>
<feature type="transmembrane region" description="Helical" evidence="5">
    <location>
        <begin position="423"/>
        <end position="444"/>
    </location>
</feature>
<comment type="subcellular location">
    <subcellularLocation>
        <location evidence="1">Membrane</location>
        <topology evidence="1">Multi-pass membrane protein</topology>
    </subcellularLocation>
</comment>
<keyword evidence="8" id="KW-1185">Reference proteome</keyword>
<feature type="transmembrane region" description="Helical" evidence="5">
    <location>
        <begin position="464"/>
        <end position="481"/>
    </location>
</feature>
<dbReference type="InterPro" id="IPR027268">
    <property type="entry name" value="Peptidase_M4/M1_CTD_sf"/>
</dbReference>
<dbReference type="GO" id="GO:0016020">
    <property type="term" value="C:membrane"/>
    <property type="evidence" value="ECO:0007669"/>
    <property type="project" value="UniProtKB-SubCell"/>
</dbReference>
<dbReference type="EMBL" id="FOOT01000001">
    <property type="protein sequence ID" value="SFF97700.1"/>
    <property type="molecule type" value="Genomic_DNA"/>
</dbReference>
<gene>
    <name evidence="7" type="ORF">SAMN05421739_101566</name>
</gene>
<feature type="domain" description="ABC-2 type transporter transmembrane" evidence="6">
    <location>
        <begin position="48"/>
        <end position="191"/>
    </location>
</feature>
<feature type="transmembrane region" description="Helical" evidence="5">
    <location>
        <begin position="174"/>
        <end position="196"/>
    </location>
</feature>
<dbReference type="OrthoDB" id="100605at2"/>
<feature type="transmembrane region" description="Helical" evidence="5">
    <location>
        <begin position="238"/>
        <end position="256"/>
    </location>
</feature>
<dbReference type="STRING" id="1436961.SAMN05421739_101566"/>
<keyword evidence="3 5" id="KW-1133">Transmembrane helix</keyword>
<feature type="transmembrane region" description="Helical" evidence="5">
    <location>
        <begin position="364"/>
        <end position="389"/>
    </location>
</feature>
<dbReference type="RefSeq" id="WP_092098800.1">
    <property type="nucleotide sequence ID" value="NZ_FOOT01000001.1"/>
</dbReference>
<proteinExistence type="predicted"/>
<dbReference type="GO" id="GO:0005615">
    <property type="term" value="C:extracellular space"/>
    <property type="evidence" value="ECO:0007669"/>
    <property type="project" value="TreeGrafter"/>
</dbReference>
<dbReference type="GO" id="GO:0070006">
    <property type="term" value="F:metalloaminopeptidase activity"/>
    <property type="evidence" value="ECO:0007669"/>
    <property type="project" value="TreeGrafter"/>
</dbReference>
<evidence type="ECO:0000313" key="8">
    <source>
        <dbReference type="Proteomes" id="UP000198724"/>
    </source>
</evidence>
<sequence>MIRWKIFRFEFVYQLGRISTWLCVAVLLALTFGMSQVVTPGDGVYPNNTFLITALTAIGILLWLLMGASIAGKAAARDVQERIHHLIYTTPVSKRDYLCGKFLAAFAVNALLILSLPVGILLSFYLPGTEHGELLPFRPSVYLNVYFLIALPTVFVTTALQFTFAALSRKVMTSYLASLLLAIFPQLIAMSAAKLLGNWDLVELLDPIGVAGLIGSEMQTWTAPDKNTRLIALEGMFLLNRILWLGAATGVLWLTFRRFSFTNPVTNSWWSRFEKRPKPQAETFAEVVVSGADTITVPHVQRSFGFATQLWQLLTMTRASFGMVARNPVGFTLVGAIALASAVFGFSIMTENGIPLLPTTQQVIGYLAAPVGNVSSPWVVIPLLIMYFAGELVWRERDAGLGDVADAAPVPDWVLFTGKFMGLGLIILVWLVLLMACGIGMQLILGYDTFEMDLYLKTLLGLQLVDYVLFALLALVAHVVVNQKHIGYLVALLVFSFIAFPSKFGVEHSMLIFGADPGWWYTDMRGFGPTLGPWLWFKLYWTAWALLLIVGGRLLWVRGKEQNLKHRLRLAQRRITRPTAWVTMIGTGLVFTTGSFIFYNTNVLNEYTRDADIIEWKAEYERRYGQYRNVTQPQLTATKLQVELYPDQQEVKIRGAYTLVNRSTVAIDSIHLGSEPGAELGEVSFIRPVAEVLIDRKFGYRIYALKEPLLPGDSLQVDFVVHYKQVGFRHSATKPLVVENGTFFTNYDLLPAIGYQRYREINDAYNRKKHQLAARPALPSLYDLDARKKPFSTDQTTFEAIVGTAMNEIAVAPGVLHKAWANDGRRYFHYKTNAPIGSEYAILSANYKVTECKWNDVAIRVYSHPDHNQNIERMLRSVKASLDYYTEQFGPYPFEFFTLVESAGPGGGASADAGIVYFGEQYALLNPDDSPGGFDLPYYIMAHEMAHQWWGLARLTPAYVEGAGVLIESLSVYAGMQVLEKKYGDSHLRQYVNYLHSSYAMPRSLVSASLLQANEEFLYYKKGGLALYALSKYIGKDKVNGALRSLLQRCTSGELLLPTTLDLYEELYQVTPDSLDYLLTDLFKENTYWRLKTEQFEVEETKAGNWLVTLKVQAQKVVVDSAGNEQDIPMNDWLEVGLYEEGKGLNEPLYLRMHRIRSGEQFIKVTVPRKPGSGGIDPNKLMIDVRLEDNVMQRDG</sequence>
<dbReference type="GO" id="GO:0042277">
    <property type="term" value="F:peptide binding"/>
    <property type="evidence" value="ECO:0007669"/>
    <property type="project" value="TreeGrafter"/>
</dbReference>
<dbReference type="AlphaFoldDB" id="A0A1I2N3L7"/>
<feature type="transmembrane region" description="Helical" evidence="5">
    <location>
        <begin position="535"/>
        <end position="557"/>
    </location>
</feature>
<evidence type="ECO:0000256" key="4">
    <source>
        <dbReference type="ARBA" id="ARBA00023136"/>
    </source>
</evidence>
<protein>
    <submittedName>
        <fullName evidence="7">Peptidase family M1</fullName>
    </submittedName>
</protein>
<feature type="transmembrane region" description="Helical" evidence="5">
    <location>
        <begin position="145"/>
        <end position="167"/>
    </location>
</feature>